<reference evidence="2 3" key="1">
    <citation type="submission" date="2019-12" db="EMBL/GenBank/DDBJ databases">
        <authorList>
            <person name="Alioto T."/>
            <person name="Alioto T."/>
            <person name="Gomez Garrido J."/>
        </authorList>
    </citation>
    <scope>NUCLEOTIDE SEQUENCE [LARGE SCALE GENOMIC DNA]</scope>
</reference>
<evidence type="ECO:0000313" key="2">
    <source>
        <dbReference type="EMBL" id="CAA3026410.1"/>
    </source>
</evidence>
<proteinExistence type="predicted"/>
<feature type="compositionally biased region" description="Polar residues" evidence="1">
    <location>
        <begin position="49"/>
        <end position="67"/>
    </location>
</feature>
<keyword evidence="3" id="KW-1185">Reference proteome</keyword>
<dbReference type="Gramene" id="OE9A043338T1">
    <property type="protein sequence ID" value="OE9A043338C1"/>
    <property type="gene ID" value="OE9A043338"/>
</dbReference>
<comment type="caution">
    <text evidence="2">The sequence shown here is derived from an EMBL/GenBank/DDBJ whole genome shotgun (WGS) entry which is preliminary data.</text>
</comment>
<evidence type="ECO:0000313" key="3">
    <source>
        <dbReference type="Proteomes" id="UP000594638"/>
    </source>
</evidence>
<sequence>MGSIPGSRVSWDVLGTIGTFWRFFPHCHLSRERLGKTSTTTIAPPEPSSVVQWTTPEPTTTQASRESSPALKLELHQALMAIHAKDAIAAIGHAILANKTT</sequence>
<name>A0A8S0V541_OLEEU</name>
<evidence type="ECO:0000256" key="1">
    <source>
        <dbReference type="SAM" id="MobiDB-lite"/>
    </source>
</evidence>
<feature type="region of interest" description="Disordered" evidence="1">
    <location>
        <begin position="35"/>
        <end position="68"/>
    </location>
</feature>
<gene>
    <name evidence="2" type="ORF">OLEA9_A043338</name>
</gene>
<dbReference type="Proteomes" id="UP000594638">
    <property type="component" value="Unassembled WGS sequence"/>
</dbReference>
<dbReference type="EMBL" id="CACTIH010009159">
    <property type="protein sequence ID" value="CAA3026410.1"/>
    <property type="molecule type" value="Genomic_DNA"/>
</dbReference>
<dbReference type="AlphaFoldDB" id="A0A8S0V541"/>
<protein>
    <submittedName>
        <fullName evidence="2">Uncharacterized protein</fullName>
    </submittedName>
</protein>
<accession>A0A8S0V541</accession>
<organism evidence="2 3">
    <name type="scientific">Olea europaea subsp. europaea</name>
    <dbReference type="NCBI Taxonomy" id="158383"/>
    <lineage>
        <taxon>Eukaryota</taxon>
        <taxon>Viridiplantae</taxon>
        <taxon>Streptophyta</taxon>
        <taxon>Embryophyta</taxon>
        <taxon>Tracheophyta</taxon>
        <taxon>Spermatophyta</taxon>
        <taxon>Magnoliopsida</taxon>
        <taxon>eudicotyledons</taxon>
        <taxon>Gunneridae</taxon>
        <taxon>Pentapetalae</taxon>
        <taxon>asterids</taxon>
        <taxon>lamiids</taxon>
        <taxon>Lamiales</taxon>
        <taxon>Oleaceae</taxon>
        <taxon>Oleeae</taxon>
        <taxon>Olea</taxon>
    </lineage>
</organism>